<evidence type="ECO:0000256" key="1">
    <source>
        <dbReference type="ARBA" id="ARBA00004141"/>
    </source>
</evidence>
<evidence type="ECO:0000313" key="7">
    <source>
        <dbReference type="Proteomes" id="UP000095280"/>
    </source>
</evidence>
<keyword evidence="7" id="KW-1185">Reference proteome</keyword>
<dbReference type="Gene3D" id="1.20.1250.20">
    <property type="entry name" value="MFS general substrate transporter like domains"/>
    <property type="match status" value="1"/>
</dbReference>
<evidence type="ECO:0000313" key="9">
    <source>
        <dbReference type="WBParaSite" id="maker-uti_cns_0047907-snap-gene-0.21-mRNA-1"/>
    </source>
</evidence>
<evidence type="ECO:0000256" key="3">
    <source>
        <dbReference type="ARBA" id="ARBA00022989"/>
    </source>
</evidence>
<feature type="transmembrane region" description="Helical" evidence="5">
    <location>
        <begin position="421"/>
        <end position="445"/>
    </location>
</feature>
<dbReference type="AlphaFoldDB" id="A0A1I8HEN3"/>
<dbReference type="InterPro" id="IPR020846">
    <property type="entry name" value="MFS_dom"/>
</dbReference>
<dbReference type="InterPro" id="IPR005828">
    <property type="entry name" value="MFS_sugar_transport-like"/>
</dbReference>
<dbReference type="SUPFAM" id="SSF103473">
    <property type="entry name" value="MFS general substrate transporter"/>
    <property type="match status" value="1"/>
</dbReference>
<evidence type="ECO:0000256" key="2">
    <source>
        <dbReference type="ARBA" id="ARBA00022692"/>
    </source>
</evidence>
<protein>
    <submittedName>
        <fullName evidence="8 9">MFS domain-containing protein</fullName>
    </submittedName>
</protein>
<dbReference type="Pfam" id="PF00083">
    <property type="entry name" value="Sugar_tr"/>
    <property type="match status" value="1"/>
</dbReference>
<organism evidence="7 8">
    <name type="scientific">Macrostomum lignano</name>
    <dbReference type="NCBI Taxonomy" id="282301"/>
    <lineage>
        <taxon>Eukaryota</taxon>
        <taxon>Metazoa</taxon>
        <taxon>Spiralia</taxon>
        <taxon>Lophotrochozoa</taxon>
        <taxon>Platyhelminthes</taxon>
        <taxon>Rhabditophora</taxon>
        <taxon>Macrostomorpha</taxon>
        <taxon>Macrostomida</taxon>
        <taxon>Macrostomidae</taxon>
        <taxon>Macrostomum</taxon>
    </lineage>
</organism>
<feature type="transmembrane region" description="Helical" evidence="5">
    <location>
        <begin position="332"/>
        <end position="352"/>
    </location>
</feature>
<proteinExistence type="predicted"/>
<keyword evidence="2 5" id="KW-0812">Transmembrane</keyword>
<comment type="subcellular location">
    <subcellularLocation>
        <location evidence="1">Membrane</location>
        <topology evidence="1">Multi-pass membrane protein</topology>
    </subcellularLocation>
</comment>
<dbReference type="InterPro" id="IPR036259">
    <property type="entry name" value="MFS_trans_sf"/>
</dbReference>
<dbReference type="WBParaSite" id="maker-uti_cns_0005764-snap-gene-0.2-mRNA-1">
    <property type="protein sequence ID" value="maker-uti_cns_0005764-snap-gene-0.2-mRNA-1"/>
    <property type="gene ID" value="maker-uti_cns_0005764-snap-gene-0.2"/>
</dbReference>
<feature type="transmembrane region" description="Helical" evidence="5">
    <location>
        <begin position="396"/>
        <end position="415"/>
    </location>
</feature>
<accession>A0A1I8HEN3</accession>
<keyword evidence="4 5" id="KW-0472">Membrane</keyword>
<keyword evidence="3 5" id="KW-1133">Transmembrane helix</keyword>
<evidence type="ECO:0000259" key="6">
    <source>
        <dbReference type="PROSITE" id="PS50850"/>
    </source>
</evidence>
<feature type="transmembrane region" description="Helical" evidence="5">
    <location>
        <begin position="191"/>
        <end position="212"/>
    </location>
</feature>
<feature type="transmembrane region" description="Helical" evidence="5">
    <location>
        <begin position="224"/>
        <end position="242"/>
    </location>
</feature>
<evidence type="ECO:0000313" key="8">
    <source>
        <dbReference type="WBParaSite" id="maker-uti_cns_0005764-snap-gene-0.2-mRNA-1"/>
    </source>
</evidence>
<dbReference type="GO" id="GO:0016020">
    <property type="term" value="C:membrane"/>
    <property type="evidence" value="ECO:0007669"/>
    <property type="project" value="UniProtKB-SubCell"/>
</dbReference>
<evidence type="ECO:0000256" key="4">
    <source>
        <dbReference type="ARBA" id="ARBA00023136"/>
    </source>
</evidence>
<dbReference type="WBParaSite" id="maker-uti_cns_0047907-snap-gene-0.21-mRNA-1">
    <property type="protein sequence ID" value="maker-uti_cns_0047907-snap-gene-0.21-mRNA-1"/>
    <property type="gene ID" value="maker-uti_cns_0047907-snap-gene-0.21"/>
</dbReference>
<feature type="transmembrane region" description="Helical" evidence="5">
    <location>
        <begin position="364"/>
        <end position="384"/>
    </location>
</feature>
<dbReference type="PANTHER" id="PTHR24064">
    <property type="entry name" value="SOLUTE CARRIER FAMILY 22 MEMBER"/>
    <property type="match status" value="1"/>
</dbReference>
<feature type="transmembrane region" description="Helical" evidence="5">
    <location>
        <begin position="20"/>
        <end position="43"/>
    </location>
</feature>
<dbReference type="GO" id="GO:0022857">
    <property type="term" value="F:transmembrane transporter activity"/>
    <property type="evidence" value="ECO:0007669"/>
    <property type="project" value="InterPro"/>
</dbReference>
<evidence type="ECO:0000256" key="5">
    <source>
        <dbReference type="SAM" id="Phobius"/>
    </source>
</evidence>
<dbReference type="PROSITE" id="PS50850">
    <property type="entry name" value="MFS"/>
    <property type="match status" value="1"/>
</dbReference>
<dbReference type="Proteomes" id="UP000095280">
    <property type="component" value="Unplaced"/>
</dbReference>
<reference evidence="8 9" key="1">
    <citation type="submission" date="2016-11" db="UniProtKB">
        <authorList>
            <consortium name="WormBaseParasite"/>
        </authorList>
    </citation>
    <scope>IDENTIFICATION</scope>
</reference>
<feature type="domain" description="Major facilitator superfamily (MFS) profile" evidence="6">
    <location>
        <begin position="90"/>
        <end position="514"/>
    </location>
</feature>
<feature type="transmembrane region" description="Helical" evidence="5">
    <location>
        <begin position="164"/>
        <end position="185"/>
    </location>
</feature>
<sequence length="557" mass="60609">MKFEEIVTLLGDFGLYQRLMYIIPCYAAICTAFNGIQLIYTLYVPDHRCRIPELGANDSWGIDASIVRQFVPTRPCAGAEEGDCFDRCRLFAANSTNETVTCSDGWVYDTSDMMSTFATENNFVCSRERQFLLTTVSQSYFYGLLVGSLVTGFISDKFGRRTTLFIYLAIQGLSNLISGLVSGVVEFWISRFVSGMASTGVFPTAFVIGIEFVGPSMRLHSGFIIEYTFTLGLLVTALLAFLLQNWRWISIASACISFASLPAAFFLPESPRWLLALGRHSEAELVIRKAAKVNGVQLPDELKLKLSDSDQSSDSPGSSKENCLSVFRYRRLVCLFANVIFQWLVVALVYQGLSLGAGSLPGSIFLTSSLNAVSEGCGYFMAHLLLRWRGRKAPHIFSMCLCGLVLIACIFPTVLGSDGLGGLLLTLALLGKVGVSASFGIIYLWTAEQVPTSMRQIVLGVAALASRVGSALGPLIVNLSDFVETSLGNALPLVLYGVCSLAAGLAASQMPETAGRTLPETLREGDELMKLQGLLEVKDDDAADAEYQQLTTLRSDK</sequence>
<name>A0A1I8HEN3_9PLAT</name>